<dbReference type="PROSITE" id="PS50023">
    <property type="entry name" value="LIM_DOMAIN_2"/>
    <property type="match status" value="1"/>
</dbReference>
<gene>
    <name evidence="8" type="ORF">TELCIR_03452</name>
</gene>
<keyword evidence="2" id="KW-0677">Repeat</keyword>
<proteinExistence type="predicted"/>
<dbReference type="GO" id="GO:0005634">
    <property type="term" value="C:nucleus"/>
    <property type="evidence" value="ECO:0007669"/>
    <property type="project" value="TreeGrafter"/>
</dbReference>
<dbReference type="GO" id="GO:0140297">
    <property type="term" value="F:DNA-binding transcription factor binding"/>
    <property type="evidence" value="ECO:0007669"/>
    <property type="project" value="TreeGrafter"/>
</dbReference>
<dbReference type="OrthoDB" id="6352355at2759"/>
<evidence type="ECO:0000313" key="8">
    <source>
        <dbReference type="EMBL" id="PIO74536.1"/>
    </source>
</evidence>
<keyword evidence="3 5" id="KW-0862">Zinc</keyword>
<dbReference type="SMART" id="SM00132">
    <property type="entry name" value="LIM"/>
    <property type="match status" value="1"/>
</dbReference>
<dbReference type="InterPro" id="IPR050945">
    <property type="entry name" value="LMO_RBTN_TF"/>
</dbReference>
<evidence type="ECO:0000313" key="9">
    <source>
        <dbReference type="Proteomes" id="UP000230423"/>
    </source>
</evidence>
<evidence type="ECO:0000256" key="4">
    <source>
        <dbReference type="ARBA" id="ARBA00023038"/>
    </source>
</evidence>
<evidence type="ECO:0000256" key="5">
    <source>
        <dbReference type="PROSITE-ProRule" id="PRU00125"/>
    </source>
</evidence>
<sequence length="215" mass="24834">MIPNLPITIKVPYGQGEDFQSLRNGHSADRRHCRQPNGRHCHAPAAATAAIVENSRETTTVSQPAKMIKCAACTHPILDRYMLQADGRLWHEDCLKCALCHCRLGEMGSKLYIKQDLMMCETDYRRLYGYRGMCTGCRQVIPPYDMVMRVNFVVGERFRLHENQILCESDWRELRLFSQAAFNDRSLNQIARNLREMPDFQPTDEEESNCSTREC</sequence>
<evidence type="ECO:0000256" key="3">
    <source>
        <dbReference type="ARBA" id="ARBA00022833"/>
    </source>
</evidence>
<dbReference type="SUPFAM" id="SSF57716">
    <property type="entry name" value="Glucocorticoid receptor-like (DNA-binding domain)"/>
    <property type="match status" value="2"/>
</dbReference>
<feature type="region of interest" description="Disordered" evidence="6">
    <location>
        <begin position="196"/>
        <end position="215"/>
    </location>
</feature>
<dbReference type="InterPro" id="IPR001781">
    <property type="entry name" value="Znf_LIM"/>
</dbReference>
<dbReference type="EMBL" id="KZ345260">
    <property type="protein sequence ID" value="PIO74536.1"/>
    <property type="molecule type" value="Genomic_DNA"/>
</dbReference>
<dbReference type="PROSITE" id="PS00478">
    <property type="entry name" value="LIM_DOMAIN_1"/>
    <property type="match status" value="1"/>
</dbReference>
<dbReference type="Proteomes" id="UP000230423">
    <property type="component" value="Unassembled WGS sequence"/>
</dbReference>
<evidence type="ECO:0000256" key="6">
    <source>
        <dbReference type="SAM" id="MobiDB-lite"/>
    </source>
</evidence>
<organism evidence="8 9">
    <name type="scientific">Teladorsagia circumcincta</name>
    <name type="common">Brown stomach worm</name>
    <name type="synonym">Ostertagia circumcincta</name>
    <dbReference type="NCBI Taxonomy" id="45464"/>
    <lineage>
        <taxon>Eukaryota</taxon>
        <taxon>Metazoa</taxon>
        <taxon>Ecdysozoa</taxon>
        <taxon>Nematoda</taxon>
        <taxon>Chromadorea</taxon>
        <taxon>Rhabditida</taxon>
        <taxon>Rhabditina</taxon>
        <taxon>Rhabditomorpha</taxon>
        <taxon>Strongyloidea</taxon>
        <taxon>Trichostrongylidae</taxon>
        <taxon>Teladorsagia</taxon>
    </lineage>
</organism>
<name>A0A2G9UWL1_TELCI</name>
<dbReference type="PANTHER" id="PTHR45787:SF1">
    <property type="entry name" value="LIM ZINC-BINDING DOMAIN-CONTAINING PROTEIN"/>
    <property type="match status" value="1"/>
</dbReference>
<dbReference type="Gene3D" id="2.10.110.10">
    <property type="entry name" value="Cysteine Rich Protein"/>
    <property type="match status" value="2"/>
</dbReference>
<dbReference type="GO" id="GO:0046872">
    <property type="term" value="F:metal ion binding"/>
    <property type="evidence" value="ECO:0007669"/>
    <property type="project" value="UniProtKB-KW"/>
</dbReference>
<dbReference type="AlphaFoldDB" id="A0A2G9UWL1"/>
<reference evidence="8 9" key="1">
    <citation type="submission" date="2015-09" db="EMBL/GenBank/DDBJ databases">
        <title>Draft genome of the parasitic nematode Teladorsagia circumcincta isolate WARC Sus (inbred).</title>
        <authorList>
            <person name="Mitreva M."/>
        </authorList>
    </citation>
    <scope>NUCLEOTIDE SEQUENCE [LARGE SCALE GENOMIC DNA]</scope>
    <source>
        <strain evidence="8 9">S</strain>
    </source>
</reference>
<evidence type="ECO:0000259" key="7">
    <source>
        <dbReference type="PROSITE" id="PS50023"/>
    </source>
</evidence>
<dbReference type="PANTHER" id="PTHR45787">
    <property type="entry name" value="LD11652P"/>
    <property type="match status" value="1"/>
</dbReference>
<evidence type="ECO:0000256" key="1">
    <source>
        <dbReference type="ARBA" id="ARBA00022723"/>
    </source>
</evidence>
<dbReference type="GO" id="GO:0045944">
    <property type="term" value="P:positive regulation of transcription by RNA polymerase II"/>
    <property type="evidence" value="ECO:0007669"/>
    <property type="project" value="TreeGrafter"/>
</dbReference>
<evidence type="ECO:0000256" key="2">
    <source>
        <dbReference type="ARBA" id="ARBA00022737"/>
    </source>
</evidence>
<keyword evidence="4 5" id="KW-0440">LIM domain</keyword>
<feature type="domain" description="LIM zinc-binding" evidence="7">
    <location>
        <begin position="68"/>
        <end position="130"/>
    </location>
</feature>
<accession>A0A2G9UWL1</accession>
<dbReference type="GO" id="GO:0003713">
    <property type="term" value="F:transcription coactivator activity"/>
    <property type="evidence" value="ECO:0007669"/>
    <property type="project" value="TreeGrafter"/>
</dbReference>
<keyword evidence="1 5" id="KW-0479">Metal-binding</keyword>
<protein>
    <submittedName>
        <fullName evidence="8">LIM domain protein</fullName>
    </submittedName>
</protein>
<keyword evidence="9" id="KW-1185">Reference proteome</keyword>
<dbReference type="Pfam" id="PF00412">
    <property type="entry name" value="LIM"/>
    <property type="match status" value="1"/>
</dbReference>